<dbReference type="AlphaFoldDB" id="A0A815YNN8"/>
<evidence type="ECO:0000313" key="2">
    <source>
        <dbReference type="EMBL" id="CAF1572335.1"/>
    </source>
</evidence>
<reference evidence="2" key="1">
    <citation type="submission" date="2021-02" db="EMBL/GenBank/DDBJ databases">
        <authorList>
            <person name="Nowell W R."/>
        </authorList>
    </citation>
    <scope>NUCLEOTIDE SEQUENCE</scope>
</reference>
<dbReference type="EMBL" id="CAJOBC010095891">
    <property type="protein sequence ID" value="CAF4436032.1"/>
    <property type="molecule type" value="Genomic_DNA"/>
</dbReference>
<comment type="caution">
    <text evidence="2">The sequence shown here is derived from an EMBL/GenBank/DDBJ whole genome shotgun (WGS) entry which is preliminary data.</text>
</comment>
<protein>
    <submittedName>
        <fullName evidence="2">Uncharacterized protein</fullName>
    </submittedName>
</protein>
<dbReference type="Proteomes" id="UP000681722">
    <property type="component" value="Unassembled WGS sequence"/>
</dbReference>
<dbReference type="Proteomes" id="UP000663829">
    <property type="component" value="Unassembled WGS sequence"/>
</dbReference>
<sequence>MSKKQGRQYRLVHDTEREIVTTLVNEVGPTPSLIVQRIKNGGFGDLSDYYNRLQSRSSSQRIQSILQSTAQSVSRVRVNDTENFSPLASDTFDYIRYNDNSISYASSRVRQGSLISSSNPDELSSRTTQVLDMYQQQLDSYSRQRFNLSPNMNDGARTPNASPPKTTSTMSPTVQLTYDEMDDDEHRLAIIKPRWMRLMTYSTVFRQT</sequence>
<name>A0A815YNN8_9BILA</name>
<organism evidence="2 4">
    <name type="scientific">Didymodactylos carnosus</name>
    <dbReference type="NCBI Taxonomy" id="1234261"/>
    <lineage>
        <taxon>Eukaryota</taxon>
        <taxon>Metazoa</taxon>
        <taxon>Spiralia</taxon>
        <taxon>Gnathifera</taxon>
        <taxon>Rotifera</taxon>
        <taxon>Eurotatoria</taxon>
        <taxon>Bdelloidea</taxon>
        <taxon>Philodinida</taxon>
        <taxon>Philodinidae</taxon>
        <taxon>Didymodactylos</taxon>
    </lineage>
</organism>
<feature type="region of interest" description="Disordered" evidence="1">
    <location>
        <begin position="147"/>
        <end position="171"/>
    </location>
</feature>
<gene>
    <name evidence="2" type="ORF">GPM918_LOCUS40483</name>
    <name evidence="3" type="ORF">SRO942_LOCUS41431</name>
</gene>
<keyword evidence="4" id="KW-1185">Reference proteome</keyword>
<evidence type="ECO:0000313" key="4">
    <source>
        <dbReference type="Proteomes" id="UP000663829"/>
    </source>
</evidence>
<dbReference type="EMBL" id="CAJNOQ010030050">
    <property type="protein sequence ID" value="CAF1572335.1"/>
    <property type="molecule type" value="Genomic_DNA"/>
</dbReference>
<proteinExistence type="predicted"/>
<evidence type="ECO:0000313" key="3">
    <source>
        <dbReference type="EMBL" id="CAF4436032.1"/>
    </source>
</evidence>
<accession>A0A815YNN8</accession>
<evidence type="ECO:0000256" key="1">
    <source>
        <dbReference type="SAM" id="MobiDB-lite"/>
    </source>
</evidence>